<dbReference type="InterPro" id="IPR001867">
    <property type="entry name" value="OmpR/PhoB-type_DNA-bd"/>
</dbReference>
<evidence type="ECO:0000313" key="8">
    <source>
        <dbReference type="EMBL" id="RCW75854.1"/>
    </source>
</evidence>
<evidence type="ECO:0000259" key="6">
    <source>
        <dbReference type="PROSITE" id="PS50110"/>
    </source>
</evidence>
<name>A0A368YCE2_9BURK</name>
<keyword evidence="3" id="KW-0804">Transcription</keyword>
<dbReference type="Gene3D" id="6.10.250.690">
    <property type="match status" value="1"/>
</dbReference>
<comment type="caution">
    <text evidence="8">The sequence shown here is derived from an EMBL/GenBank/DDBJ whole genome shotgun (WGS) entry which is preliminary data.</text>
</comment>
<dbReference type="SMART" id="SM00862">
    <property type="entry name" value="Trans_reg_C"/>
    <property type="match status" value="1"/>
</dbReference>
<gene>
    <name evidence="8" type="ORF">DES41_101457</name>
</gene>
<dbReference type="InterPro" id="IPR001789">
    <property type="entry name" value="Sig_transdc_resp-reg_receiver"/>
</dbReference>
<dbReference type="GO" id="GO:0000156">
    <property type="term" value="F:phosphorelay response regulator activity"/>
    <property type="evidence" value="ECO:0007669"/>
    <property type="project" value="TreeGrafter"/>
</dbReference>
<evidence type="ECO:0000256" key="2">
    <source>
        <dbReference type="ARBA" id="ARBA00023125"/>
    </source>
</evidence>
<keyword evidence="9" id="KW-1185">Reference proteome</keyword>
<protein>
    <submittedName>
        <fullName evidence="8">Two-component system OmpR family response regulator</fullName>
    </submittedName>
</protein>
<dbReference type="CDD" id="cd00383">
    <property type="entry name" value="trans_reg_C"/>
    <property type="match status" value="1"/>
</dbReference>
<dbReference type="OrthoDB" id="9802426at2"/>
<dbReference type="SMART" id="SM00448">
    <property type="entry name" value="REC"/>
    <property type="match status" value="1"/>
</dbReference>
<dbReference type="InterPro" id="IPR036388">
    <property type="entry name" value="WH-like_DNA-bd_sf"/>
</dbReference>
<dbReference type="GO" id="GO:0005829">
    <property type="term" value="C:cytosol"/>
    <property type="evidence" value="ECO:0007669"/>
    <property type="project" value="TreeGrafter"/>
</dbReference>
<dbReference type="GO" id="GO:0032993">
    <property type="term" value="C:protein-DNA complex"/>
    <property type="evidence" value="ECO:0007669"/>
    <property type="project" value="TreeGrafter"/>
</dbReference>
<evidence type="ECO:0000256" key="4">
    <source>
        <dbReference type="PROSITE-ProRule" id="PRU00169"/>
    </source>
</evidence>
<feature type="modified residue" description="4-aspartylphosphate" evidence="4">
    <location>
        <position position="51"/>
    </location>
</feature>
<dbReference type="AlphaFoldDB" id="A0A368YCE2"/>
<dbReference type="PANTHER" id="PTHR48111:SF67">
    <property type="entry name" value="TRANSCRIPTIONAL REGULATORY PROTEIN TCTD"/>
    <property type="match status" value="1"/>
</dbReference>
<keyword evidence="2 5" id="KW-0238">DNA-binding</keyword>
<feature type="domain" description="Response regulatory" evidence="6">
    <location>
        <begin position="2"/>
        <end position="116"/>
    </location>
</feature>
<evidence type="ECO:0000256" key="3">
    <source>
        <dbReference type="ARBA" id="ARBA00023163"/>
    </source>
</evidence>
<dbReference type="SUPFAM" id="SSF52172">
    <property type="entry name" value="CheY-like"/>
    <property type="match status" value="1"/>
</dbReference>
<dbReference type="EMBL" id="QPJK01000001">
    <property type="protein sequence ID" value="RCW75854.1"/>
    <property type="molecule type" value="Genomic_DNA"/>
</dbReference>
<dbReference type="GO" id="GO:0000976">
    <property type="term" value="F:transcription cis-regulatory region binding"/>
    <property type="evidence" value="ECO:0007669"/>
    <property type="project" value="TreeGrafter"/>
</dbReference>
<dbReference type="PROSITE" id="PS50110">
    <property type="entry name" value="RESPONSE_REGULATORY"/>
    <property type="match status" value="1"/>
</dbReference>
<proteinExistence type="predicted"/>
<dbReference type="Gene3D" id="3.40.50.2300">
    <property type="match status" value="1"/>
</dbReference>
<dbReference type="Gene3D" id="1.10.10.10">
    <property type="entry name" value="Winged helix-like DNA-binding domain superfamily/Winged helix DNA-binding domain"/>
    <property type="match status" value="1"/>
</dbReference>
<dbReference type="Pfam" id="PF00072">
    <property type="entry name" value="Response_reg"/>
    <property type="match status" value="1"/>
</dbReference>
<keyword evidence="1" id="KW-0805">Transcription regulation</keyword>
<dbReference type="Pfam" id="PF00486">
    <property type="entry name" value="Trans_reg_C"/>
    <property type="match status" value="1"/>
</dbReference>
<evidence type="ECO:0000313" key="9">
    <source>
        <dbReference type="Proteomes" id="UP000252884"/>
    </source>
</evidence>
<feature type="DNA-binding region" description="OmpR/PhoB-type" evidence="5">
    <location>
        <begin position="124"/>
        <end position="220"/>
    </location>
</feature>
<sequence length="226" mass="24566">MHILLVEDDEALAVSVAGALQAQGWRVDVSARGEPVPRSLAQDAYDLLVLDLGLPGIDGLETLRRVRESGWLQPVLVLTARDSVEDRVAGLESGADDYMCKPFAPAELVARLRALVRRHENRREGRLALAALRFDLQGMRATIGEQALPLSARESTLLQYLMTRAGQIVAREQLMALVPGWAAATSDNALELQVSRLRAKIEPGGVRLRTVRGLGYLLEAADADGV</sequence>
<dbReference type="InterPro" id="IPR011006">
    <property type="entry name" value="CheY-like_superfamily"/>
</dbReference>
<dbReference type="PROSITE" id="PS51755">
    <property type="entry name" value="OMPR_PHOB"/>
    <property type="match status" value="1"/>
</dbReference>
<dbReference type="PANTHER" id="PTHR48111">
    <property type="entry name" value="REGULATOR OF RPOS"/>
    <property type="match status" value="1"/>
</dbReference>
<feature type="domain" description="OmpR/PhoB-type" evidence="7">
    <location>
        <begin position="124"/>
        <end position="220"/>
    </location>
</feature>
<dbReference type="InterPro" id="IPR039420">
    <property type="entry name" value="WalR-like"/>
</dbReference>
<accession>A0A368YCE2</accession>
<reference evidence="8 9" key="1">
    <citation type="submission" date="2018-07" db="EMBL/GenBank/DDBJ databases">
        <title>Genomic Encyclopedia of Type Strains, Phase IV (KMG-IV): sequencing the most valuable type-strain genomes for metagenomic binning, comparative biology and taxonomic classification.</title>
        <authorList>
            <person name="Goeker M."/>
        </authorList>
    </citation>
    <scope>NUCLEOTIDE SEQUENCE [LARGE SCALE GENOMIC DNA]</scope>
    <source>
        <strain evidence="8 9">DSM 21634</strain>
    </source>
</reference>
<evidence type="ECO:0000256" key="5">
    <source>
        <dbReference type="PROSITE-ProRule" id="PRU01091"/>
    </source>
</evidence>
<evidence type="ECO:0000256" key="1">
    <source>
        <dbReference type="ARBA" id="ARBA00023015"/>
    </source>
</evidence>
<dbReference type="GO" id="GO:0006355">
    <property type="term" value="P:regulation of DNA-templated transcription"/>
    <property type="evidence" value="ECO:0007669"/>
    <property type="project" value="InterPro"/>
</dbReference>
<dbReference type="Proteomes" id="UP000252884">
    <property type="component" value="Unassembled WGS sequence"/>
</dbReference>
<evidence type="ECO:0000259" key="7">
    <source>
        <dbReference type="PROSITE" id="PS51755"/>
    </source>
</evidence>
<dbReference type="RefSeq" id="WP_114465487.1">
    <property type="nucleotide sequence ID" value="NZ_QPJK01000001.1"/>
</dbReference>
<keyword evidence="4" id="KW-0597">Phosphoprotein</keyword>
<organism evidence="8 9">
    <name type="scientific">Pseudorhodoferax soli</name>
    <dbReference type="NCBI Taxonomy" id="545864"/>
    <lineage>
        <taxon>Bacteria</taxon>
        <taxon>Pseudomonadati</taxon>
        <taxon>Pseudomonadota</taxon>
        <taxon>Betaproteobacteria</taxon>
        <taxon>Burkholderiales</taxon>
        <taxon>Comamonadaceae</taxon>
    </lineage>
</organism>